<sequence length="136" mass="15963">MMFTVHSIIVQVQSFHSDISIPTHDSLIFTLYRSKANQLVFSFPIHLFHLSFLSLYEPISNYMHSKLTTNASPQDLFFLLESENLAMRIWLIKHLKRWTCDLKGMLLFADDMKAKYCWSRGKYRAVKLNRSGLDTN</sequence>
<evidence type="ECO:0000313" key="2">
    <source>
        <dbReference type="Proteomes" id="UP001476798"/>
    </source>
</evidence>
<gene>
    <name evidence="1" type="ORF">GOODEAATRI_021522</name>
</gene>
<keyword evidence="2" id="KW-1185">Reference proteome</keyword>
<reference evidence="1 2" key="1">
    <citation type="submission" date="2021-06" db="EMBL/GenBank/DDBJ databases">
        <authorList>
            <person name="Palmer J.M."/>
        </authorList>
    </citation>
    <scope>NUCLEOTIDE SEQUENCE [LARGE SCALE GENOMIC DNA]</scope>
    <source>
        <strain evidence="1 2">GA_2019</strain>
        <tissue evidence="1">Muscle</tissue>
    </source>
</reference>
<dbReference type="EMBL" id="JAHRIO010082071">
    <property type="protein sequence ID" value="MEQ2185755.1"/>
    <property type="molecule type" value="Genomic_DNA"/>
</dbReference>
<evidence type="ECO:0000313" key="1">
    <source>
        <dbReference type="EMBL" id="MEQ2185755.1"/>
    </source>
</evidence>
<organism evidence="1 2">
    <name type="scientific">Goodea atripinnis</name>
    <dbReference type="NCBI Taxonomy" id="208336"/>
    <lineage>
        <taxon>Eukaryota</taxon>
        <taxon>Metazoa</taxon>
        <taxon>Chordata</taxon>
        <taxon>Craniata</taxon>
        <taxon>Vertebrata</taxon>
        <taxon>Euteleostomi</taxon>
        <taxon>Actinopterygii</taxon>
        <taxon>Neopterygii</taxon>
        <taxon>Teleostei</taxon>
        <taxon>Neoteleostei</taxon>
        <taxon>Acanthomorphata</taxon>
        <taxon>Ovalentaria</taxon>
        <taxon>Atherinomorphae</taxon>
        <taxon>Cyprinodontiformes</taxon>
        <taxon>Goodeidae</taxon>
        <taxon>Goodea</taxon>
    </lineage>
</organism>
<accession>A0ABV0PQI3</accession>
<name>A0ABV0PQI3_9TELE</name>
<comment type="caution">
    <text evidence="1">The sequence shown here is derived from an EMBL/GenBank/DDBJ whole genome shotgun (WGS) entry which is preliminary data.</text>
</comment>
<dbReference type="Proteomes" id="UP001476798">
    <property type="component" value="Unassembled WGS sequence"/>
</dbReference>
<proteinExistence type="predicted"/>
<protein>
    <submittedName>
        <fullName evidence="1">Uncharacterized protein</fullName>
    </submittedName>
</protein>